<evidence type="ECO:0000313" key="6">
    <source>
        <dbReference type="EMBL" id="OMI35661.1"/>
    </source>
</evidence>
<evidence type="ECO:0000256" key="1">
    <source>
        <dbReference type="ARBA" id="ARBA00023015"/>
    </source>
</evidence>
<accession>A0A1R1SB97</accession>
<organism evidence="6 7">
    <name type="scientific">Streptomyces sparsogenes DSM 40356</name>
    <dbReference type="NCBI Taxonomy" id="1331668"/>
    <lineage>
        <taxon>Bacteria</taxon>
        <taxon>Bacillati</taxon>
        <taxon>Actinomycetota</taxon>
        <taxon>Actinomycetes</taxon>
        <taxon>Kitasatosporales</taxon>
        <taxon>Streptomycetaceae</taxon>
        <taxon>Streptomyces</taxon>
    </lineage>
</organism>
<evidence type="ECO:0000259" key="5">
    <source>
        <dbReference type="PROSITE" id="PS51000"/>
    </source>
</evidence>
<dbReference type="AlphaFoldDB" id="A0A1R1SB97"/>
<dbReference type="InterPro" id="IPR051534">
    <property type="entry name" value="CBASS_pafABC_assoc_protein"/>
</dbReference>
<dbReference type="InterPro" id="IPR001034">
    <property type="entry name" value="DeoR_HTH"/>
</dbReference>
<dbReference type="InterPro" id="IPR036390">
    <property type="entry name" value="WH_DNA-bd_sf"/>
</dbReference>
<feature type="compositionally biased region" description="Basic and acidic residues" evidence="4">
    <location>
        <begin position="348"/>
        <end position="358"/>
    </location>
</feature>
<dbReference type="Pfam" id="PF13280">
    <property type="entry name" value="WYL"/>
    <property type="match status" value="1"/>
</dbReference>
<dbReference type="PANTHER" id="PTHR34580:SF3">
    <property type="entry name" value="PROTEIN PAFB"/>
    <property type="match status" value="1"/>
</dbReference>
<dbReference type="InterPro" id="IPR026881">
    <property type="entry name" value="WYL_dom"/>
</dbReference>
<dbReference type="Proteomes" id="UP000186168">
    <property type="component" value="Unassembled WGS sequence"/>
</dbReference>
<evidence type="ECO:0000256" key="3">
    <source>
        <dbReference type="ARBA" id="ARBA00023163"/>
    </source>
</evidence>
<dbReference type="Gene3D" id="1.10.10.10">
    <property type="entry name" value="Winged helix-like DNA-binding domain superfamily/Winged helix DNA-binding domain"/>
    <property type="match status" value="1"/>
</dbReference>
<dbReference type="InterPro" id="IPR036388">
    <property type="entry name" value="WH-like_DNA-bd_sf"/>
</dbReference>
<dbReference type="InterPro" id="IPR013196">
    <property type="entry name" value="HTH_11"/>
</dbReference>
<dbReference type="PROSITE" id="PS51000">
    <property type="entry name" value="HTH_DEOR_2"/>
    <property type="match status" value="1"/>
</dbReference>
<keyword evidence="2" id="KW-0238">DNA-binding</keyword>
<feature type="compositionally biased region" description="Basic and acidic residues" evidence="4">
    <location>
        <begin position="424"/>
        <end position="435"/>
    </location>
</feature>
<feature type="domain" description="HTH deoR-type" evidence="5">
    <location>
        <begin position="11"/>
        <end position="66"/>
    </location>
</feature>
<evidence type="ECO:0000256" key="4">
    <source>
        <dbReference type="SAM" id="MobiDB-lite"/>
    </source>
</evidence>
<evidence type="ECO:0000256" key="2">
    <source>
        <dbReference type="ARBA" id="ARBA00023125"/>
    </source>
</evidence>
<proteinExistence type="predicted"/>
<dbReference type="Pfam" id="PF08279">
    <property type="entry name" value="HTH_11"/>
    <property type="match status" value="1"/>
</dbReference>
<dbReference type="Gene3D" id="1.10.10.2830">
    <property type="match status" value="1"/>
</dbReference>
<name>A0A1R1SB97_9ACTN</name>
<keyword evidence="1" id="KW-0805">Transcription regulation</keyword>
<reference evidence="6 7" key="1">
    <citation type="submission" date="2013-05" db="EMBL/GenBank/DDBJ databases">
        <title>Genome sequence of Streptomyces sparsogenes DSM 40356.</title>
        <authorList>
            <person name="Coyne S."/>
            <person name="Seebeck F.P."/>
        </authorList>
    </citation>
    <scope>NUCLEOTIDE SEQUENCE [LARGE SCALE GENOMIC DNA]</scope>
    <source>
        <strain evidence="6 7">DSM 40356</strain>
    </source>
</reference>
<dbReference type="SUPFAM" id="SSF46785">
    <property type="entry name" value="Winged helix' DNA-binding domain"/>
    <property type="match status" value="1"/>
</dbReference>
<dbReference type="InterPro" id="IPR018356">
    <property type="entry name" value="Tscrpt_reg_HTH_DeoR_CS"/>
</dbReference>
<dbReference type="GO" id="GO:0003677">
    <property type="term" value="F:DNA binding"/>
    <property type="evidence" value="ECO:0007669"/>
    <property type="project" value="UniProtKB-KW"/>
</dbReference>
<dbReference type="PROSITE" id="PS52050">
    <property type="entry name" value="WYL"/>
    <property type="match status" value="1"/>
</dbReference>
<sequence>MDVACGNERGTTERVLTLLGLLQQRQVWTGPELADRLGVTPRTVRRDVERLRSLGYPVHASQGVGGGYQLGPGQDLPPLLLDDEEAIAIAVSLLVGAGSAEAGAGDAALRALTKLDQVLPTRLRHEVRALSGSVESFGGGRTPVDPELLMTLARACRDEVEAGFDYPSGGEVRRRRVEPYRLVASDRRWYLFAYDLDRDDWRSFRVDRMSDASARTWRFCPRAAPDAATYVQEGVASRVYPHQARFLVHASADTVRAQIPASAAVVRRRGNRVCEVLSGAASLDAVLMHVLLLGHDFEILDPPELGRRCRALAQRLLSAGARLGKTPAWVSQRLALLEMMPDLQKEVETGELKAEPARRIGRLPQTQQKEAADAAKASPPRQRGPRRALKQQTERPALNGVNTPEPESGTDHPDPSAIKGVNTSEREGPGERAEPEQIVVLRSSPAAIADALVSQLSAHELAAVAGLLMERLGGDHPASNPAASSR</sequence>
<comment type="caution">
    <text evidence="6">The sequence shown here is derived from an EMBL/GenBank/DDBJ whole genome shotgun (WGS) entry which is preliminary data.</text>
</comment>
<gene>
    <name evidence="6" type="ORF">SPAR_30331</name>
</gene>
<evidence type="ECO:0000313" key="7">
    <source>
        <dbReference type="Proteomes" id="UP000186168"/>
    </source>
</evidence>
<dbReference type="SUPFAM" id="SSF109709">
    <property type="entry name" value="KorB DNA-binding domain-like"/>
    <property type="match status" value="1"/>
</dbReference>
<dbReference type="PANTHER" id="PTHR34580">
    <property type="match status" value="1"/>
</dbReference>
<keyword evidence="7" id="KW-1185">Reference proteome</keyword>
<feature type="region of interest" description="Disordered" evidence="4">
    <location>
        <begin position="348"/>
        <end position="437"/>
    </location>
</feature>
<dbReference type="EMBL" id="ASQP01000391">
    <property type="protein sequence ID" value="OMI35661.1"/>
    <property type="molecule type" value="Genomic_DNA"/>
</dbReference>
<protein>
    <submittedName>
        <fullName evidence="6">DeoR family transcriptional regulator</fullName>
    </submittedName>
</protein>
<dbReference type="PROSITE" id="PS00894">
    <property type="entry name" value="HTH_DEOR_1"/>
    <property type="match status" value="1"/>
</dbReference>
<keyword evidence="3" id="KW-0804">Transcription</keyword>
<dbReference type="GO" id="GO:0003700">
    <property type="term" value="F:DNA-binding transcription factor activity"/>
    <property type="evidence" value="ECO:0007669"/>
    <property type="project" value="InterPro"/>
</dbReference>